<evidence type="ECO:0000256" key="3">
    <source>
        <dbReference type="ARBA" id="ARBA00013138"/>
    </source>
</evidence>
<dbReference type="Pfam" id="PF00155">
    <property type="entry name" value="Aminotran_1_2"/>
    <property type="match status" value="1"/>
</dbReference>
<evidence type="ECO:0000256" key="9">
    <source>
        <dbReference type="HAMAP-Rule" id="MF_01642"/>
    </source>
</evidence>
<comment type="subunit">
    <text evidence="9">Homodimer.</text>
</comment>
<evidence type="ECO:0000256" key="1">
    <source>
        <dbReference type="ARBA" id="ARBA00001933"/>
    </source>
</evidence>
<feature type="binding site" evidence="9">
    <location>
        <position position="152"/>
    </location>
    <ligand>
        <name>substrate</name>
    </ligand>
</feature>
<dbReference type="HAMAP" id="MF_01642">
    <property type="entry name" value="DapL_aminotrans_1"/>
    <property type="match status" value="1"/>
</dbReference>
<dbReference type="InterPro" id="IPR015424">
    <property type="entry name" value="PyrdxlP-dep_Trfase"/>
</dbReference>
<feature type="modified residue" description="N6-(pyridoxal phosphate)lysine" evidence="9">
    <location>
        <position position="259"/>
    </location>
</feature>
<sequence>MGELDAKRPEEGGQSYKAREQLMKMNHHYGELKASYLFVDIAHKVAAYQEAHPEKEIIRLGIGDVTQPLAKCVVTAMQDAAAEMGTKEGFHGYGPEQGYPFLKQAIQGYYAGRGTQLAEDEIFISDGAKSDLANVLGLFDVDNTVLVPDPVYPTYVDDNVTDGRKIIYSRTSQENGFLGMPDDSVKADIIYICSPNNPTGAAYTREQLKAWVDYAKKNNAVILYDAAYECFITDPALARSIFEVEGARECAIEICSFSKIAGFTGTRCGYTIVPHELEREGMNLNKLWLRRQTTKFNGVPYVVQRAAAAVFTESGMAEIQANLDYYRQNAKVIADALDECGVWYCGGKNSPYIWLRCPGGMKSWEFFDWLLENCGVVGTPGVGFGECGEGYFRLTAFGDAEKTKVAAQRIKAAIQAL</sequence>
<feature type="binding site" evidence="9">
    <location>
        <position position="197"/>
    </location>
    <ligand>
        <name>substrate</name>
    </ligand>
</feature>
<feature type="binding site" evidence="9">
    <location>
        <begin position="128"/>
        <end position="129"/>
    </location>
    <ligand>
        <name>pyridoxal 5'-phosphate</name>
        <dbReference type="ChEBI" id="CHEBI:597326"/>
    </ligand>
</feature>
<feature type="binding site" evidence="9">
    <location>
        <position position="297"/>
    </location>
    <ligand>
        <name>substrate</name>
    </ligand>
</feature>
<dbReference type="GO" id="GO:0010285">
    <property type="term" value="F:L,L-diaminopimelate aminotransferase activity"/>
    <property type="evidence" value="ECO:0007669"/>
    <property type="project" value="UniProtKB-UniRule"/>
</dbReference>
<gene>
    <name evidence="9" type="primary">dapL</name>
    <name evidence="11" type="ORF">FAEPRAA2165_01392</name>
</gene>
<dbReference type="EC" id="2.6.1.83" evidence="3 9"/>
<dbReference type="GO" id="GO:0030170">
    <property type="term" value="F:pyridoxal phosphate binding"/>
    <property type="evidence" value="ECO:0007669"/>
    <property type="project" value="UniProtKB-UniRule"/>
</dbReference>
<dbReference type="STRING" id="411483.FAEPRAA2165_01392"/>
<comment type="cofactor">
    <cofactor evidence="1 9">
        <name>pyridoxal 5'-phosphate</name>
        <dbReference type="ChEBI" id="CHEBI:597326"/>
    </cofactor>
</comment>
<feature type="binding site" evidence="9">
    <location>
        <position position="129"/>
    </location>
    <ligand>
        <name>substrate</name>
    </ligand>
</feature>
<dbReference type="eggNOG" id="COG0436">
    <property type="taxonomic scope" value="Bacteria"/>
</dbReference>
<feature type="binding site" evidence="9">
    <location>
        <position position="36"/>
    </location>
    <ligand>
        <name>substrate</name>
    </ligand>
</feature>
<dbReference type="InterPro" id="IPR019942">
    <property type="entry name" value="DapL/ALD1"/>
</dbReference>
<feature type="binding site" evidence="9">
    <location>
        <begin position="256"/>
        <end position="258"/>
    </location>
    <ligand>
        <name>pyridoxal 5'-phosphate</name>
        <dbReference type="ChEBI" id="CHEBI:597326"/>
    </ligand>
</feature>
<dbReference type="FunFam" id="3.40.640.10:FF:000099">
    <property type="entry name" value="LL-diaminopimelate aminotransferase, chloroplastic"/>
    <property type="match status" value="1"/>
</dbReference>
<keyword evidence="5 9" id="KW-0032">Aminotransferase</keyword>
<comment type="caution">
    <text evidence="11">The sequence shown here is derived from an EMBL/GenBank/DDBJ whole genome shotgun (WGS) entry which is preliminary data.</text>
</comment>
<feature type="binding site" evidence="9">
    <location>
        <position position="393"/>
    </location>
    <ligand>
        <name>substrate</name>
    </ligand>
</feature>
<comment type="catalytic activity">
    <reaction evidence="8 9">
        <text>(2S,6S)-2,6-diaminopimelate + 2-oxoglutarate = (S)-2,3,4,5-tetrahydrodipicolinate + L-glutamate + H2O + H(+)</text>
        <dbReference type="Rhea" id="RHEA:23988"/>
        <dbReference type="ChEBI" id="CHEBI:15377"/>
        <dbReference type="ChEBI" id="CHEBI:15378"/>
        <dbReference type="ChEBI" id="CHEBI:16810"/>
        <dbReference type="ChEBI" id="CHEBI:16845"/>
        <dbReference type="ChEBI" id="CHEBI:29985"/>
        <dbReference type="ChEBI" id="CHEBI:57609"/>
        <dbReference type="EC" id="2.6.1.83"/>
    </reaction>
</comment>
<feature type="binding site" evidence="9">
    <location>
        <position position="267"/>
    </location>
    <ligand>
        <name>pyridoxal 5'-phosphate</name>
        <dbReference type="ChEBI" id="CHEBI:597326"/>
    </ligand>
</feature>
<feature type="binding site" evidence="9">
    <location>
        <position position="297"/>
    </location>
    <ligand>
        <name>pyridoxal 5'-phosphate</name>
        <dbReference type="ChEBI" id="CHEBI:597326"/>
    </ligand>
</feature>
<comment type="similarity">
    <text evidence="9">Belongs to the class-I pyridoxal-phosphate-dependent aminotransferase family. LL-diaminopimelate aminotransferase subfamily.</text>
</comment>
<dbReference type="NCBIfam" id="TIGR03542">
    <property type="entry name" value="DAPAT_plant"/>
    <property type="match status" value="1"/>
</dbReference>
<evidence type="ECO:0000256" key="2">
    <source>
        <dbReference type="ARBA" id="ARBA00004982"/>
    </source>
</evidence>
<dbReference type="SUPFAM" id="SSF53383">
    <property type="entry name" value="PLP-dependent transferases"/>
    <property type="match status" value="1"/>
</dbReference>
<dbReference type="UniPathway" id="UPA00034">
    <property type="reaction ID" value="UER00466"/>
</dbReference>
<feature type="binding site" evidence="9">
    <location>
        <position position="93"/>
    </location>
    <ligand>
        <name>pyridoxal 5'-phosphate</name>
        <dbReference type="ChEBI" id="CHEBI:597326"/>
    </ligand>
</feature>
<keyword evidence="6 9" id="KW-0808">Transferase</keyword>
<dbReference type="Proteomes" id="UP000004619">
    <property type="component" value="Unassembled WGS sequence"/>
</dbReference>
<evidence type="ECO:0000256" key="6">
    <source>
        <dbReference type="ARBA" id="ARBA00022679"/>
    </source>
</evidence>
<dbReference type="Gene3D" id="3.90.1150.10">
    <property type="entry name" value="Aspartate Aminotransferase, domain 1"/>
    <property type="match status" value="1"/>
</dbReference>
<evidence type="ECO:0000256" key="7">
    <source>
        <dbReference type="ARBA" id="ARBA00022898"/>
    </source>
</evidence>
<evidence type="ECO:0000256" key="4">
    <source>
        <dbReference type="ARBA" id="ARBA00018052"/>
    </source>
</evidence>
<comment type="pathway">
    <text evidence="2 9">Amino-acid biosynthesis; L-lysine biosynthesis via DAP pathway; LL-2,6-diaminopimelate from (S)-tetrahydrodipicolinate (aminotransferase route): step 1/1.</text>
</comment>
<evidence type="ECO:0000313" key="12">
    <source>
        <dbReference type="Proteomes" id="UP000004619"/>
    </source>
</evidence>
<dbReference type="InterPro" id="IPR015421">
    <property type="entry name" value="PyrdxlP-dep_Trfase_major"/>
</dbReference>
<dbReference type="GO" id="GO:0033362">
    <property type="term" value="P:lysine biosynthetic process via diaminopimelate, diaminopimelate-aminotransferase pathway"/>
    <property type="evidence" value="ECO:0007669"/>
    <property type="project" value="UniProtKB-UniRule"/>
</dbReference>
<dbReference type="CDD" id="cd00609">
    <property type="entry name" value="AAT_like"/>
    <property type="match status" value="1"/>
</dbReference>
<dbReference type="Gene3D" id="3.40.640.10">
    <property type="entry name" value="Type I PLP-dependent aspartate aminotransferase-like (Major domain)"/>
    <property type="match status" value="1"/>
</dbReference>
<organism evidence="11 12">
    <name type="scientific">Faecalibacterium duncaniae (strain DSM 17677 / JCM 31915 / A2-165)</name>
    <name type="common">Faecalibacterium prausnitzii</name>
    <dbReference type="NCBI Taxonomy" id="411483"/>
    <lineage>
        <taxon>Bacteria</taxon>
        <taxon>Bacillati</taxon>
        <taxon>Bacillota</taxon>
        <taxon>Clostridia</taxon>
        <taxon>Eubacteriales</taxon>
        <taxon>Oscillospiraceae</taxon>
        <taxon>Faecalibacterium</taxon>
    </lineage>
</organism>
<dbReference type="PANTHER" id="PTHR43144">
    <property type="entry name" value="AMINOTRANSFERASE"/>
    <property type="match status" value="1"/>
</dbReference>
<proteinExistence type="inferred from homology"/>
<dbReference type="AlphaFoldDB" id="C7H522"/>
<feature type="domain" description="Aminotransferase class I/classII large" evidence="10">
    <location>
        <begin position="56"/>
        <end position="410"/>
    </location>
</feature>
<name>C7H522_FAED2</name>
<accession>C7H522</accession>
<keyword evidence="7 9" id="KW-0663">Pyridoxal phosphate</keyword>
<dbReference type="InterPro" id="IPR015422">
    <property type="entry name" value="PyrdxlP-dep_Trfase_small"/>
</dbReference>
<feature type="binding site" evidence="9">
    <location>
        <position position="63"/>
    </location>
    <ligand>
        <name>substrate</name>
    </ligand>
</feature>
<evidence type="ECO:0000313" key="11">
    <source>
        <dbReference type="EMBL" id="EEU96940.1"/>
    </source>
</evidence>
<comment type="function">
    <text evidence="9">Involved in the synthesis of meso-diaminopimelate (m-DAP or DL-DAP), required for both lysine and peptidoglycan biosynthesis. Catalyzes the direct conversion of tetrahydrodipicolinate to LL-diaminopimelate.</text>
</comment>
<dbReference type="EMBL" id="ACOP02000040">
    <property type="protein sequence ID" value="EEU96940.1"/>
    <property type="molecule type" value="Genomic_DNA"/>
</dbReference>
<feature type="binding site" evidence="9">
    <location>
        <position position="228"/>
    </location>
    <ligand>
        <name>pyridoxal 5'-phosphate</name>
        <dbReference type="ChEBI" id="CHEBI:597326"/>
    </ligand>
</feature>
<reference evidence="11" key="1">
    <citation type="submission" date="2009-08" db="EMBL/GenBank/DDBJ databases">
        <authorList>
            <person name="Weinstock G."/>
            <person name="Sodergren E."/>
            <person name="Clifton S."/>
            <person name="Fulton L."/>
            <person name="Fulton B."/>
            <person name="Courtney L."/>
            <person name="Fronick C."/>
            <person name="Harrison M."/>
            <person name="Strong C."/>
            <person name="Farmer C."/>
            <person name="Delahaunty K."/>
            <person name="Markovic C."/>
            <person name="Hall O."/>
            <person name="Minx P."/>
            <person name="Tomlinson C."/>
            <person name="Mitreva M."/>
            <person name="Nelson J."/>
            <person name="Hou S."/>
            <person name="Wollam A."/>
            <person name="Pepin K.H."/>
            <person name="Johnson M."/>
            <person name="Bhonagiri V."/>
            <person name="Nash W.E."/>
            <person name="Warren W."/>
            <person name="Chinwalla A."/>
            <person name="Mardis E.R."/>
            <person name="Wilson R.K."/>
        </authorList>
    </citation>
    <scope>NUCLEOTIDE SEQUENCE [LARGE SCALE GENOMIC DNA]</scope>
    <source>
        <strain evidence="11">A2-165</strain>
    </source>
</reference>
<dbReference type="HOGENOM" id="CLU_051433_0_0_9"/>
<evidence type="ECO:0000256" key="8">
    <source>
        <dbReference type="ARBA" id="ARBA00051934"/>
    </source>
</evidence>
<keyword evidence="12" id="KW-1185">Reference proteome</keyword>
<dbReference type="InterPro" id="IPR004839">
    <property type="entry name" value="Aminotransferase_I/II_large"/>
</dbReference>
<dbReference type="PATRIC" id="fig|411483.3.peg.1401"/>
<evidence type="ECO:0000259" key="10">
    <source>
        <dbReference type="Pfam" id="PF00155"/>
    </source>
</evidence>
<feature type="binding site" evidence="9">
    <location>
        <position position="152"/>
    </location>
    <ligand>
        <name>pyridoxal 5'-phosphate</name>
        <dbReference type="ChEBI" id="CHEBI:597326"/>
    </ligand>
</feature>
<protein>
    <recommendedName>
        <fullName evidence="4 9">LL-diaminopimelate aminotransferase</fullName>
        <shortName evidence="9">DAP-AT</shortName>
        <shortName evidence="9">DAP-aminotransferase</shortName>
        <shortName evidence="9">LL-DAP-aminotransferase</shortName>
        <ecNumber evidence="3 9">2.6.1.83</ecNumber>
    </recommendedName>
</protein>
<evidence type="ECO:0000256" key="5">
    <source>
        <dbReference type="ARBA" id="ARBA00022576"/>
    </source>
</evidence>
<feature type="binding site" evidence="9">
    <location>
        <position position="197"/>
    </location>
    <ligand>
        <name>pyridoxal 5'-phosphate</name>
        <dbReference type="ChEBI" id="CHEBI:597326"/>
    </ligand>
</feature>